<dbReference type="GO" id="GO:0005506">
    <property type="term" value="F:iron ion binding"/>
    <property type="evidence" value="ECO:0007669"/>
    <property type="project" value="InterPro"/>
</dbReference>
<dbReference type="InterPro" id="IPR050182">
    <property type="entry name" value="Cytochrome_P450_fam2"/>
</dbReference>
<evidence type="ECO:0000256" key="9">
    <source>
        <dbReference type="SAM" id="Phobius"/>
    </source>
</evidence>
<comment type="cofactor">
    <cofactor evidence="1 7">
        <name>heme</name>
        <dbReference type="ChEBI" id="CHEBI:30413"/>
    </cofactor>
</comment>
<evidence type="ECO:0000313" key="10">
    <source>
        <dbReference type="EMBL" id="BAV93906.1"/>
    </source>
</evidence>
<dbReference type="AlphaFoldDB" id="A0A1J1DVL5"/>
<keyword evidence="5 7" id="KW-0408">Iron</keyword>
<evidence type="ECO:0000256" key="7">
    <source>
        <dbReference type="PIRSR" id="PIRSR602401-1"/>
    </source>
</evidence>
<feature type="binding site" description="axial binding residue" evidence="7">
    <location>
        <position position="428"/>
    </location>
    <ligand>
        <name>heme</name>
        <dbReference type="ChEBI" id="CHEBI:30413"/>
    </ligand>
    <ligandPart>
        <name>Fe</name>
        <dbReference type="ChEBI" id="CHEBI:18248"/>
    </ligandPart>
</feature>
<evidence type="ECO:0000256" key="1">
    <source>
        <dbReference type="ARBA" id="ARBA00001971"/>
    </source>
</evidence>
<protein>
    <submittedName>
        <fullName evidence="10">Cytochrome P450 3200B1</fullName>
    </submittedName>
</protein>
<evidence type="ECO:0000256" key="4">
    <source>
        <dbReference type="ARBA" id="ARBA00023002"/>
    </source>
</evidence>
<sequence length="482" mass="55321">MDAWTVLAWIVAFIAISITYWYLAIPKNLPPGSSGLPLVGYLPFLNKKAYLTFFDLKKKFGNVFHLYLGSKLVLVLNDFDAIKEALIKQGDVFSGRTPTFEIEEFDGDHQGIVMTDGELWKQHRRFVLRILRDSGVGKQTLEPLILNEIQHFMTEVKKHDDKGPFELHDILFCSMTNNIHLLTTGKRYDYNHPAIKSLKKLFADFDELAQGLPAATFFPWLKPLLSQNIKLNEVKILFVKIIENVIKEHKENDDSQNENYIRAYTNEMKTDSNTIFSERGLLHTTRDLISAGTETSASTLDWAGLYMANYPEIQKKVQDEIDRVIGQREPSYNDRVNTPYIEATICELHRIISLVPLSLPHRVTKDTTLYGYNIPKDTMVLPNIWAVHYDKDLWGDPENFRPERFIGPNGDCVKPEYLIPFSSGKRACAGEPLARMELYLYFVSLLQNFTFSPPKGEKISFESPPGLARKPIRNNICIKSRH</sequence>
<dbReference type="PRINTS" id="PR00463">
    <property type="entry name" value="EP450I"/>
</dbReference>
<dbReference type="InterPro" id="IPR001128">
    <property type="entry name" value="Cyt_P450"/>
</dbReference>
<evidence type="ECO:0000256" key="2">
    <source>
        <dbReference type="ARBA" id="ARBA00010617"/>
    </source>
</evidence>
<keyword evidence="9" id="KW-1133">Transmembrane helix</keyword>
<evidence type="ECO:0000256" key="6">
    <source>
        <dbReference type="ARBA" id="ARBA00023033"/>
    </source>
</evidence>
<dbReference type="GO" id="GO:0006805">
    <property type="term" value="P:xenobiotic metabolic process"/>
    <property type="evidence" value="ECO:0007669"/>
    <property type="project" value="TreeGrafter"/>
</dbReference>
<dbReference type="GO" id="GO:0008395">
    <property type="term" value="F:steroid hydroxylase activity"/>
    <property type="evidence" value="ECO:0007669"/>
    <property type="project" value="TreeGrafter"/>
</dbReference>
<dbReference type="Pfam" id="PF00067">
    <property type="entry name" value="p450"/>
    <property type="match status" value="1"/>
</dbReference>
<keyword evidence="4 8" id="KW-0560">Oxidoreductase</keyword>
<dbReference type="InterPro" id="IPR017972">
    <property type="entry name" value="Cyt_P450_CS"/>
</dbReference>
<keyword evidence="9" id="KW-0812">Transmembrane</keyword>
<proteinExistence type="evidence at transcript level"/>
<dbReference type="InterPro" id="IPR036396">
    <property type="entry name" value="Cyt_P450_sf"/>
</dbReference>
<dbReference type="GO" id="GO:0005737">
    <property type="term" value="C:cytoplasm"/>
    <property type="evidence" value="ECO:0007669"/>
    <property type="project" value="TreeGrafter"/>
</dbReference>
<keyword evidence="3 7" id="KW-0479">Metal-binding</keyword>
<evidence type="ECO:0000256" key="8">
    <source>
        <dbReference type="RuleBase" id="RU000461"/>
    </source>
</evidence>
<dbReference type="Gene3D" id="1.10.630.10">
    <property type="entry name" value="Cytochrome P450"/>
    <property type="match status" value="1"/>
</dbReference>
<dbReference type="FunFam" id="1.10.630.10:FF:000036">
    <property type="entry name" value="CYtochrome P450 family"/>
    <property type="match status" value="1"/>
</dbReference>
<dbReference type="GO" id="GO:0006082">
    <property type="term" value="P:organic acid metabolic process"/>
    <property type="evidence" value="ECO:0007669"/>
    <property type="project" value="TreeGrafter"/>
</dbReference>
<gene>
    <name evidence="10" type="primary">cyp3200b1</name>
</gene>
<reference evidence="10" key="1">
    <citation type="journal article" date="2017" name="FEBS Open Bio">
        <title>A novel cytochrome P450, CYP3201B1, is involved in (R)-mandelonitrile biosynthesis in a cyanogenic millipede.</title>
        <authorList>
            <person name="Yamaguchi T."/>
            <person name="Kuwahara Y."/>
            <person name="Asano Y."/>
        </authorList>
    </citation>
    <scope>NUCLEOTIDE SEQUENCE</scope>
</reference>
<evidence type="ECO:0000256" key="5">
    <source>
        <dbReference type="ARBA" id="ARBA00023004"/>
    </source>
</evidence>
<dbReference type="PROSITE" id="PS00086">
    <property type="entry name" value="CYTOCHROME_P450"/>
    <property type="match status" value="1"/>
</dbReference>
<dbReference type="PANTHER" id="PTHR24300:SF403">
    <property type="entry name" value="CYTOCHROME P450 306A1"/>
    <property type="match status" value="1"/>
</dbReference>
<dbReference type="GO" id="GO:0016712">
    <property type="term" value="F:oxidoreductase activity, acting on paired donors, with incorporation or reduction of molecular oxygen, reduced flavin or flavoprotein as one donor, and incorporation of one atom of oxygen"/>
    <property type="evidence" value="ECO:0007669"/>
    <property type="project" value="TreeGrafter"/>
</dbReference>
<keyword evidence="9" id="KW-0472">Membrane</keyword>
<accession>A0A1J1DVL5</accession>
<keyword evidence="7 8" id="KW-0349">Heme</keyword>
<dbReference type="SUPFAM" id="SSF48264">
    <property type="entry name" value="Cytochrome P450"/>
    <property type="match status" value="1"/>
</dbReference>
<feature type="transmembrane region" description="Helical" evidence="9">
    <location>
        <begin position="6"/>
        <end position="25"/>
    </location>
</feature>
<organism evidence="10">
    <name type="scientific">Chamberlinius hualienensis</name>
    <dbReference type="NCBI Taxonomy" id="1551368"/>
    <lineage>
        <taxon>Eukaryota</taxon>
        <taxon>Metazoa</taxon>
        <taxon>Ecdysozoa</taxon>
        <taxon>Arthropoda</taxon>
        <taxon>Myriapoda</taxon>
        <taxon>Diplopoda</taxon>
        <taxon>Helminthomorpha</taxon>
        <taxon>Polydesmida</taxon>
        <taxon>Paradoxosomatidae</taxon>
        <taxon>Chamberlinius</taxon>
    </lineage>
</organism>
<dbReference type="GO" id="GO:0020037">
    <property type="term" value="F:heme binding"/>
    <property type="evidence" value="ECO:0007669"/>
    <property type="project" value="InterPro"/>
</dbReference>
<dbReference type="PRINTS" id="PR00385">
    <property type="entry name" value="P450"/>
</dbReference>
<keyword evidence="6 8" id="KW-0503">Monooxygenase</keyword>
<evidence type="ECO:0000256" key="3">
    <source>
        <dbReference type="ARBA" id="ARBA00022723"/>
    </source>
</evidence>
<name>A0A1J1DVL5_9MYRI</name>
<comment type="similarity">
    <text evidence="2 8">Belongs to the cytochrome P450 family.</text>
</comment>
<dbReference type="InterPro" id="IPR002401">
    <property type="entry name" value="Cyt_P450_E_grp-I"/>
</dbReference>
<dbReference type="EMBL" id="LC125356">
    <property type="protein sequence ID" value="BAV93906.1"/>
    <property type="molecule type" value="mRNA"/>
</dbReference>
<dbReference type="PANTHER" id="PTHR24300">
    <property type="entry name" value="CYTOCHROME P450 508A4-RELATED"/>
    <property type="match status" value="1"/>
</dbReference>